<comment type="caution">
    <text evidence="1">The sequence shown here is derived from an EMBL/GenBank/DDBJ whole genome shotgun (WGS) entry which is preliminary data.</text>
</comment>
<proteinExistence type="predicted"/>
<name>A0ABS2DMZ6_9BACI</name>
<sequence>MAFGIKRKELNDWKEKVKEGNEVVFITHYWLHPRFPEIKTVTKAGCANHKVLEQWGQKYGLKSEWIHKREQYPHFDLIGDMQVEILLKEGMQDQVERFSLQK</sequence>
<organism evidence="1 2">
    <name type="scientific">Bacillus suaedaesalsae</name>
    <dbReference type="NCBI Taxonomy" id="2810349"/>
    <lineage>
        <taxon>Bacteria</taxon>
        <taxon>Bacillati</taxon>
        <taxon>Bacillota</taxon>
        <taxon>Bacilli</taxon>
        <taxon>Bacillales</taxon>
        <taxon>Bacillaceae</taxon>
        <taxon>Bacillus</taxon>
    </lineage>
</organism>
<gene>
    <name evidence="1" type="ORF">JR050_14380</name>
</gene>
<reference evidence="1 2" key="1">
    <citation type="submission" date="2021-02" db="EMBL/GenBank/DDBJ databases">
        <title>Bacillus sp. RD4P76, an endophyte from a halophyte.</title>
        <authorList>
            <person name="Sun J.-Q."/>
        </authorList>
    </citation>
    <scope>NUCLEOTIDE SEQUENCE [LARGE SCALE GENOMIC DNA]</scope>
    <source>
        <strain evidence="1 2">RD4P76</strain>
    </source>
</reference>
<evidence type="ECO:0000313" key="2">
    <source>
        <dbReference type="Proteomes" id="UP001518925"/>
    </source>
</evidence>
<accession>A0ABS2DMZ6</accession>
<dbReference type="RefSeq" id="WP_204204196.1">
    <property type="nucleotide sequence ID" value="NZ_JAFELM010000035.1"/>
</dbReference>
<dbReference type="Proteomes" id="UP001518925">
    <property type="component" value="Unassembled WGS sequence"/>
</dbReference>
<evidence type="ECO:0000313" key="1">
    <source>
        <dbReference type="EMBL" id="MBM6618853.1"/>
    </source>
</evidence>
<keyword evidence="2" id="KW-1185">Reference proteome</keyword>
<protein>
    <recommendedName>
        <fullName evidence="3">YneQ</fullName>
    </recommendedName>
</protein>
<dbReference type="EMBL" id="JAFELM010000035">
    <property type="protein sequence ID" value="MBM6618853.1"/>
    <property type="molecule type" value="Genomic_DNA"/>
</dbReference>
<evidence type="ECO:0008006" key="3">
    <source>
        <dbReference type="Google" id="ProtNLM"/>
    </source>
</evidence>